<evidence type="ECO:0000313" key="2">
    <source>
        <dbReference type="EMBL" id="CEK82811.1"/>
    </source>
</evidence>
<feature type="non-terminal residue" evidence="2">
    <location>
        <position position="1"/>
    </location>
</feature>
<feature type="compositionally biased region" description="Basic and acidic residues" evidence="1">
    <location>
        <begin position="31"/>
        <end position="45"/>
    </location>
</feature>
<proteinExistence type="predicted"/>
<feature type="region of interest" description="Disordered" evidence="1">
    <location>
        <begin position="29"/>
        <end position="52"/>
    </location>
</feature>
<reference evidence="2" key="1">
    <citation type="submission" date="2014-12" db="EMBL/GenBank/DDBJ databases">
        <title>Insight into the proteome of Arion vulgaris.</title>
        <authorList>
            <person name="Aradska J."/>
            <person name="Bulat T."/>
            <person name="Smidak R."/>
            <person name="Sarate P."/>
            <person name="Gangsoo J."/>
            <person name="Sialana F."/>
            <person name="Bilban M."/>
            <person name="Lubec G."/>
        </authorList>
    </citation>
    <scope>NUCLEOTIDE SEQUENCE</scope>
    <source>
        <tissue evidence="2">Skin</tissue>
    </source>
</reference>
<sequence length="52" mass="5766">PCYILNPSFLSSSSELLVRNDHFQFSMGQTEVRDRGSNNKLHSDGDGISVLP</sequence>
<accession>A0A0B7AS57</accession>
<protein>
    <submittedName>
        <fullName evidence="2">Uncharacterized protein</fullName>
    </submittedName>
</protein>
<dbReference type="EMBL" id="HACG01035946">
    <property type="protein sequence ID" value="CEK82811.1"/>
    <property type="molecule type" value="Transcribed_RNA"/>
</dbReference>
<gene>
    <name evidence="2" type="primary">ORF133680</name>
</gene>
<name>A0A0B7AS57_9EUPU</name>
<evidence type="ECO:0000256" key="1">
    <source>
        <dbReference type="SAM" id="MobiDB-lite"/>
    </source>
</evidence>
<dbReference type="AlphaFoldDB" id="A0A0B7AS57"/>
<organism evidence="2">
    <name type="scientific">Arion vulgaris</name>
    <dbReference type="NCBI Taxonomy" id="1028688"/>
    <lineage>
        <taxon>Eukaryota</taxon>
        <taxon>Metazoa</taxon>
        <taxon>Spiralia</taxon>
        <taxon>Lophotrochozoa</taxon>
        <taxon>Mollusca</taxon>
        <taxon>Gastropoda</taxon>
        <taxon>Heterobranchia</taxon>
        <taxon>Euthyneura</taxon>
        <taxon>Panpulmonata</taxon>
        <taxon>Eupulmonata</taxon>
        <taxon>Stylommatophora</taxon>
        <taxon>Helicina</taxon>
        <taxon>Arionoidea</taxon>
        <taxon>Arionidae</taxon>
        <taxon>Arion</taxon>
    </lineage>
</organism>